<dbReference type="Pfam" id="PF00078">
    <property type="entry name" value="RVT_1"/>
    <property type="match status" value="1"/>
</dbReference>
<evidence type="ECO:0000313" key="4">
    <source>
        <dbReference type="Proteomes" id="UP001454036"/>
    </source>
</evidence>
<dbReference type="InterPro" id="IPR043502">
    <property type="entry name" value="DNA/RNA_pol_sf"/>
</dbReference>
<evidence type="ECO:0000256" key="1">
    <source>
        <dbReference type="SAM" id="MobiDB-lite"/>
    </source>
</evidence>
<proteinExistence type="predicted"/>
<comment type="caution">
    <text evidence="3">The sequence shown here is derived from an EMBL/GenBank/DDBJ whole genome shotgun (WGS) entry which is preliminary data.</text>
</comment>
<evidence type="ECO:0000313" key="3">
    <source>
        <dbReference type="EMBL" id="GAA0176422.1"/>
    </source>
</evidence>
<dbReference type="SUPFAM" id="SSF56219">
    <property type="entry name" value="DNase I-like"/>
    <property type="match status" value="1"/>
</dbReference>
<name>A0AAV3RJ15_LITER</name>
<dbReference type="SUPFAM" id="SSF56672">
    <property type="entry name" value="DNA/RNA polymerases"/>
    <property type="match status" value="1"/>
</dbReference>
<accession>A0AAV3RJ15</accession>
<sequence length="688" mass="77382">MEDYTRLWFRYPLRIDSHNVNRVKLGTTSVCVELDVSKPLMNETWISFVDDDDPSIVVDGFWQKVEYDDFPPYCLKYFHMSHKVDDCKRDFVKEQGKGPKAPYVHRRRKNNKEGVQINNSFAGLENVLEEEKDIAEDAKGNSMAKEVTIGKDNIHTIVQTNNNFAGLENVMEDENGEAAERRGSLRDEGGPTTVGKEHVQRNNSFAGLEIPSVDHAQRNVDGLVATGKDGVLGSLVVVDKLQVSSLSVLQDISTDFQGDMNAFCKEFKAPSATLSPKADLSMATDVTQQWSLPSEDKPGGSELQVSAEGLQEEMGALLDDIQPHCTSLGKLQKFSTPWIVVGDFNALISGEERVGGNAPDPVSMYFAQCIRDCHLLDVGFVGSKYTWTNGKLSQRLDRVLCDQAFLDTFPILNVRHLAKTASDHAPLLLELKLLHDTPKGSFRFHNMWLHHEDLNQVGFDREALHLAKAEHLRCLAIEVAYWQQKSGVKWMQDGDKSTSFFHSWVKQRRRKKAIVGTLIDGDWVSDKAKVADSVVDYFHWPLRITWLIPLWQILSTDIVCGEVFHVWIDRICACLNNCWFSVMFNGELTSFFPSSKGVRQGDPLSPTLFIIAEEYLLRGLAKLQSDHPQIAYNAGGSVRIPCLVFADDCLLFYNGLKSSLDKVNGFLAHFQSVSGQVINKDKEFLHSF</sequence>
<dbReference type="Proteomes" id="UP001454036">
    <property type="component" value="Unassembled WGS sequence"/>
</dbReference>
<feature type="domain" description="Reverse transcriptase" evidence="2">
    <location>
        <begin position="566"/>
        <end position="682"/>
    </location>
</feature>
<dbReference type="Gene3D" id="3.60.10.10">
    <property type="entry name" value="Endonuclease/exonuclease/phosphatase"/>
    <property type="match status" value="1"/>
</dbReference>
<feature type="compositionally biased region" description="Basic and acidic residues" evidence="1">
    <location>
        <begin position="178"/>
        <end position="197"/>
    </location>
</feature>
<organism evidence="3 4">
    <name type="scientific">Lithospermum erythrorhizon</name>
    <name type="common">Purple gromwell</name>
    <name type="synonym">Lithospermum officinale var. erythrorhizon</name>
    <dbReference type="NCBI Taxonomy" id="34254"/>
    <lineage>
        <taxon>Eukaryota</taxon>
        <taxon>Viridiplantae</taxon>
        <taxon>Streptophyta</taxon>
        <taxon>Embryophyta</taxon>
        <taxon>Tracheophyta</taxon>
        <taxon>Spermatophyta</taxon>
        <taxon>Magnoliopsida</taxon>
        <taxon>eudicotyledons</taxon>
        <taxon>Gunneridae</taxon>
        <taxon>Pentapetalae</taxon>
        <taxon>asterids</taxon>
        <taxon>lamiids</taxon>
        <taxon>Boraginales</taxon>
        <taxon>Boraginaceae</taxon>
        <taxon>Boraginoideae</taxon>
        <taxon>Lithospermeae</taxon>
        <taxon>Lithospermum</taxon>
    </lineage>
</organism>
<dbReference type="InterPro" id="IPR036691">
    <property type="entry name" value="Endo/exonu/phosph_ase_sf"/>
</dbReference>
<reference evidence="3 4" key="1">
    <citation type="submission" date="2024-01" db="EMBL/GenBank/DDBJ databases">
        <title>The complete chloroplast genome sequence of Lithospermum erythrorhizon: insights into the phylogenetic relationship among Boraginaceae species and the maternal lineages of purple gromwells.</title>
        <authorList>
            <person name="Okada T."/>
            <person name="Watanabe K."/>
        </authorList>
    </citation>
    <scope>NUCLEOTIDE SEQUENCE [LARGE SCALE GENOMIC DNA]</scope>
</reference>
<dbReference type="PANTHER" id="PTHR33710:SF77">
    <property type="entry name" value="DNASE I-LIKE SUPERFAMILY PROTEIN"/>
    <property type="match status" value="1"/>
</dbReference>
<feature type="region of interest" description="Disordered" evidence="1">
    <location>
        <begin position="174"/>
        <end position="197"/>
    </location>
</feature>
<protein>
    <recommendedName>
        <fullName evidence="2">Reverse transcriptase domain-containing protein</fullName>
    </recommendedName>
</protein>
<dbReference type="EMBL" id="BAABME010010124">
    <property type="protein sequence ID" value="GAA0176422.1"/>
    <property type="molecule type" value="Genomic_DNA"/>
</dbReference>
<keyword evidence="4" id="KW-1185">Reference proteome</keyword>
<gene>
    <name evidence="3" type="ORF">LIER_29418</name>
</gene>
<dbReference type="AlphaFoldDB" id="A0AAV3RJ15"/>
<dbReference type="PANTHER" id="PTHR33710">
    <property type="entry name" value="BNAC02G09200D PROTEIN"/>
    <property type="match status" value="1"/>
</dbReference>
<dbReference type="InterPro" id="IPR000477">
    <property type="entry name" value="RT_dom"/>
</dbReference>
<evidence type="ECO:0000259" key="2">
    <source>
        <dbReference type="Pfam" id="PF00078"/>
    </source>
</evidence>